<dbReference type="NCBIfam" id="TIGR03491">
    <property type="entry name" value="TM0106 family RecB-like putative nuclease"/>
    <property type="match status" value="1"/>
</dbReference>
<gene>
    <name evidence="2" type="ORF">EIL87_22705</name>
</gene>
<keyword evidence="3" id="KW-1185">Reference proteome</keyword>
<dbReference type="Proteomes" id="UP000274515">
    <property type="component" value="Unassembled WGS sequence"/>
</dbReference>
<name>A0A3R8Q5T4_9PSEU</name>
<proteinExistence type="predicted"/>
<protein>
    <submittedName>
        <fullName evidence="2">TM0106 family RecB-like putative nuclease</fullName>
    </submittedName>
</protein>
<organism evidence="2 3">
    <name type="scientific">Saccharopolyspora rhizosphaerae</name>
    <dbReference type="NCBI Taxonomy" id="2492662"/>
    <lineage>
        <taxon>Bacteria</taxon>
        <taxon>Bacillati</taxon>
        <taxon>Actinomycetota</taxon>
        <taxon>Actinomycetes</taxon>
        <taxon>Pseudonocardiales</taxon>
        <taxon>Pseudonocardiaceae</taxon>
        <taxon>Saccharopolyspora</taxon>
    </lineage>
</organism>
<comment type="caution">
    <text evidence="2">The sequence shown here is derived from an EMBL/GenBank/DDBJ whole genome shotgun (WGS) entry which is preliminary data.</text>
</comment>
<reference evidence="2 3" key="1">
    <citation type="submission" date="2018-11" db="EMBL/GenBank/DDBJ databases">
        <title>Saccharopolyspora rhizosphaerae sp. nov., an actinomycete isolated from rhizosphere soil in Thailand.</title>
        <authorList>
            <person name="Intra B."/>
            <person name="Euanorasetr J."/>
            <person name="Take A."/>
            <person name="Inahashi Y."/>
            <person name="Mori M."/>
            <person name="Panbangred W."/>
            <person name="Matsumoto A."/>
        </authorList>
    </citation>
    <scope>NUCLEOTIDE SEQUENCE [LARGE SCALE GENOMIC DNA]</scope>
    <source>
        <strain evidence="2 3">H219</strain>
    </source>
</reference>
<dbReference type="RefSeq" id="WP_125092613.1">
    <property type="nucleotide sequence ID" value="NZ_RSAA01000026.1"/>
</dbReference>
<dbReference type="OrthoDB" id="3274988at2"/>
<accession>A0A3R8Q5T4</accession>
<dbReference type="Pfam" id="PF13482">
    <property type="entry name" value="RNase_H_2"/>
    <property type="match status" value="1"/>
</dbReference>
<feature type="domain" description="YprB ribonuclease H-like" evidence="1">
    <location>
        <begin position="447"/>
        <end position="530"/>
    </location>
</feature>
<sequence>MKDEVLLDAGVVTRCRRRVHLENDPSMRDVPTAPLDLGVEQRIADAAEHRRSVAAQLGELLGASWTEIPRGAHHSDRARLTLDAMRDGVPHISGAQLPDDADGGRRGAIDLLVRSGNGYVPVLVVRHKITDPGSGATVSPIDNPVPEAAAVDQTRKVRPQPRDQLRLVHAVRLLEACGFDAGDRTGGAIGVDADVVVWHDLRSPNWPGGRTALGEYDVRFGDRLDVARAAARGDEPLAQPSRVTECRGCPWWPTCAAELRRRRDVSLVVRGEDATVLRTQGITTVDELAGTPLAKAEGLQLTGMSNTDAVLLAKAWLQEKPLVRRVRELDVPRGDVEVDVDMESYADAGAYMWGCWLSGADIGEQPGYRAFVTWEPLPDDDEARSFAEFWSWFTGVRRKAFERGLSFRAYCYNELAENRWMLASAERFAGKPGVPPVAEVKEFIGSAEWVDLFAVVRDQFLCPNGKGLKVIAPSAGFGWRDSEASGENSMRWYRDAVALDGGDRDLTQRERLLTYNEDDVRATYTIRTWMTSAAATEVPFAEDL</sequence>
<dbReference type="AlphaFoldDB" id="A0A3R8Q5T4"/>
<evidence type="ECO:0000313" key="2">
    <source>
        <dbReference type="EMBL" id="RRO13790.1"/>
    </source>
</evidence>
<dbReference type="InterPro" id="IPR038720">
    <property type="entry name" value="YprB_RNase_H-like_dom"/>
</dbReference>
<evidence type="ECO:0000313" key="3">
    <source>
        <dbReference type="Proteomes" id="UP000274515"/>
    </source>
</evidence>
<dbReference type="InterPro" id="IPR019993">
    <property type="entry name" value="RecB_nuclease_TM0106_put"/>
</dbReference>
<dbReference type="EMBL" id="RSAA01000026">
    <property type="protein sequence ID" value="RRO13790.1"/>
    <property type="molecule type" value="Genomic_DNA"/>
</dbReference>
<evidence type="ECO:0000259" key="1">
    <source>
        <dbReference type="Pfam" id="PF13482"/>
    </source>
</evidence>